<dbReference type="Proteomes" id="UP000053660">
    <property type="component" value="Unassembled WGS sequence"/>
</dbReference>
<sequence>MFAPILLTIPTALLACSPLPAGQEVRVNFQVSGLTTLPIQFAYSDDQTNWPTKYPNFAPDSATALKNVKQYIKKSLMQALRQEAKKAGLQTLPPEVGKQIKPTIYYTPMLCNEAAETGATYNDTTNGYYCIASQDTIKNVQYAVNSPQEIPPQYQMFIVNLAITNAYIAGYTRTQWEQLLPRVQQRVKAGAYGTSLKTASLTLM</sequence>
<dbReference type="AlphaFoldDB" id="A0A0B1T3G8"/>
<evidence type="ECO:0000313" key="3">
    <source>
        <dbReference type="Proteomes" id="UP000053660"/>
    </source>
</evidence>
<proteinExistence type="predicted"/>
<dbReference type="OrthoDB" id="5857231at2759"/>
<gene>
    <name evidence="2" type="ORF">OESDEN_08345</name>
</gene>
<accession>A0A0B1T3G8</accession>
<organism evidence="2 3">
    <name type="scientific">Oesophagostomum dentatum</name>
    <name type="common">Nodular worm</name>
    <dbReference type="NCBI Taxonomy" id="61180"/>
    <lineage>
        <taxon>Eukaryota</taxon>
        <taxon>Metazoa</taxon>
        <taxon>Ecdysozoa</taxon>
        <taxon>Nematoda</taxon>
        <taxon>Chromadorea</taxon>
        <taxon>Rhabditida</taxon>
        <taxon>Rhabditina</taxon>
        <taxon>Rhabditomorpha</taxon>
        <taxon>Strongyloidea</taxon>
        <taxon>Strongylidae</taxon>
        <taxon>Oesophagostomum</taxon>
    </lineage>
</organism>
<evidence type="ECO:0000256" key="1">
    <source>
        <dbReference type="SAM" id="SignalP"/>
    </source>
</evidence>
<name>A0A0B1T3G8_OESDE</name>
<dbReference type="EMBL" id="KN551818">
    <property type="protein sequence ID" value="KHJ91779.1"/>
    <property type="molecule type" value="Genomic_DNA"/>
</dbReference>
<evidence type="ECO:0000313" key="2">
    <source>
        <dbReference type="EMBL" id="KHJ91779.1"/>
    </source>
</evidence>
<keyword evidence="1" id="KW-0732">Signal</keyword>
<feature type="chain" id="PRO_5012226868" evidence="1">
    <location>
        <begin position="16"/>
        <end position="204"/>
    </location>
</feature>
<reference evidence="2 3" key="1">
    <citation type="submission" date="2014-03" db="EMBL/GenBank/DDBJ databases">
        <title>Draft genome of the hookworm Oesophagostomum dentatum.</title>
        <authorList>
            <person name="Mitreva M."/>
        </authorList>
    </citation>
    <scope>NUCLEOTIDE SEQUENCE [LARGE SCALE GENOMIC DNA]</scope>
    <source>
        <strain evidence="2 3">OD-Hann</strain>
    </source>
</reference>
<protein>
    <submittedName>
        <fullName evidence="2">Uncharacterized protein</fullName>
    </submittedName>
</protein>
<feature type="signal peptide" evidence="1">
    <location>
        <begin position="1"/>
        <end position="15"/>
    </location>
</feature>
<keyword evidence="3" id="KW-1185">Reference proteome</keyword>